<evidence type="ECO:0000256" key="1">
    <source>
        <dbReference type="SAM" id="SignalP"/>
    </source>
</evidence>
<dbReference type="EMBL" id="VOSK01000092">
    <property type="protein sequence ID" value="MPR27504.1"/>
    <property type="molecule type" value="Genomic_DNA"/>
</dbReference>
<evidence type="ECO:0000313" key="2">
    <source>
        <dbReference type="EMBL" id="MPR27504.1"/>
    </source>
</evidence>
<protein>
    <submittedName>
        <fullName evidence="2">Uncharacterized protein</fullName>
    </submittedName>
</protein>
<feature type="chain" id="PRO_5030135588" evidence="1">
    <location>
        <begin position="24"/>
        <end position="281"/>
    </location>
</feature>
<keyword evidence="3" id="KW-1185">Reference proteome</keyword>
<gene>
    <name evidence="2" type="ORF">FS320_20540</name>
</gene>
<name>A0A5N7MN16_9HYPH</name>
<dbReference type="Proteomes" id="UP000403266">
    <property type="component" value="Unassembled WGS sequence"/>
</dbReference>
<comment type="caution">
    <text evidence="2">The sequence shown here is derived from an EMBL/GenBank/DDBJ whole genome shotgun (WGS) entry which is preliminary data.</text>
</comment>
<reference evidence="2 3" key="1">
    <citation type="journal article" date="2019" name="Syst. Appl. Microbiol.">
        <title>Microvirga tunisiensis sp. nov., a root nodule symbiotic bacterium isolated from Lupinus micranthus and L. luteus grown in Northern Tunisia.</title>
        <authorList>
            <person name="Msaddak A."/>
            <person name="Rejili M."/>
            <person name="Duran D."/>
            <person name="Mars M."/>
            <person name="Palacios J.M."/>
            <person name="Ruiz-Argueso T."/>
            <person name="Rey L."/>
            <person name="Imperial J."/>
        </authorList>
    </citation>
    <scope>NUCLEOTIDE SEQUENCE [LARGE SCALE GENOMIC DNA]</scope>
    <source>
        <strain evidence="2 3">Lmie10</strain>
    </source>
</reference>
<organism evidence="2 3">
    <name type="scientific">Microvirga tunisiensis</name>
    <dbReference type="NCBI Taxonomy" id="2108360"/>
    <lineage>
        <taxon>Bacteria</taxon>
        <taxon>Pseudomonadati</taxon>
        <taxon>Pseudomonadota</taxon>
        <taxon>Alphaproteobacteria</taxon>
        <taxon>Hyphomicrobiales</taxon>
        <taxon>Methylobacteriaceae</taxon>
        <taxon>Microvirga</taxon>
    </lineage>
</organism>
<dbReference type="AlphaFoldDB" id="A0A5N7MN16"/>
<evidence type="ECO:0000313" key="3">
    <source>
        <dbReference type="Proteomes" id="UP000403266"/>
    </source>
</evidence>
<accession>A0A5N7MN16</accession>
<keyword evidence="1" id="KW-0732">Signal</keyword>
<feature type="signal peptide" evidence="1">
    <location>
        <begin position="1"/>
        <end position="23"/>
    </location>
</feature>
<proteinExistence type="predicted"/>
<sequence length="281" mass="30615">MLSRIRLVTIAASVLTGTLMAHADDYKPVEQMSPSAVSTGGKAADIVGISPGMRCSEAEVFVRKVAEDVKYGNGEPQKDTLRLQTRFKGLSVSTEEFVNRLVVSGVQPDIQTSLDVACSGFASGNQVTAVSRQLVYTKQWSAPAVSDLLASLKAKYGEPSGSADDMFNTKLYFWTYRNGSQYPCENKNKSPDICGGGFFQPVYDPDSFQDFLKRDPRISEVRIVASIQTWSEEPTKVSRFGVVVNDGARTAKAAKIDSDDLFAEADRQYAAKNKPVSAPKL</sequence>
<dbReference type="RefSeq" id="WP_152713828.1">
    <property type="nucleotide sequence ID" value="NZ_VOSJ01000092.1"/>
</dbReference>